<reference evidence="4 5" key="1">
    <citation type="submission" date="2024-05" db="EMBL/GenBank/DDBJ databases">
        <title>Long read based assembly of the Candida bracarensis genome reveals expanded adhesin content.</title>
        <authorList>
            <person name="Marcet-Houben M."/>
            <person name="Ksiezopolska E."/>
            <person name="Gabaldon T."/>
        </authorList>
    </citation>
    <scope>NUCLEOTIDE SEQUENCE [LARGE SCALE GENOMIC DNA]</scope>
    <source>
        <strain evidence="4 5">CBM6</strain>
    </source>
</reference>
<dbReference type="Proteomes" id="UP001623330">
    <property type="component" value="Unassembled WGS sequence"/>
</dbReference>
<keyword evidence="2" id="KW-0689">Ribosomal protein</keyword>
<protein>
    <submittedName>
        <fullName evidence="4">Small ribosomal subunit protein uS11m</fullName>
    </submittedName>
</protein>
<evidence type="ECO:0000256" key="3">
    <source>
        <dbReference type="ARBA" id="ARBA00023274"/>
    </source>
</evidence>
<keyword evidence="5" id="KW-1185">Reference proteome</keyword>
<name>A0ABR4NWP9_9SACH</name>
<dbReference type="Gene3D" id="3.30.420.80">
    <property type="entry name" value="Ribosomal protein S11"/>
    <property type="match status" value="1"/>
</dbReference>
<evidence type="ECO:0000256" key="1">
    <source>
        <dbReference type="ARBA" id="ARBA00006194"/>
    </source>
</evidence>
<dbReference type="EMBL" id="JBEVYD010000005">
    <property type="protein sequence ID" value="KAL3233135.1"/>
    <property type="molecule type" value="Genomic_DNA"/>
</dbReference>
<comment type="similarity">
    <text evidence="1">Belongs to the universal ribosomal protein uS11 family.</text>
</comment>
<comment type="caution">
    <text evidence="4">The sequence shown here is derived from an EMBL/GenBank/DDBJ whole genome shotgun (WGS) entry which is preliminary data.</text>
</comment>
<dbReference type="InterPro" id="IPR036967">
    <property type="entry name" value="Ribosomal_uS11_sf"/>
</dbReference>
<dbReference type="SUPFAM" id="SSF53137">
    <property type="entry name" value="Translational machinery components"/>
    <property type="match status" value="1"/>
</dbReference>
<dbReference type="InterPro" id="IPR001971">
    <property type="entry name" value="Ribosomal_uS11"/>
</dbReference>
<evidence type="ECO:0000313" key="5">
    <source>
        <dbReference type="Proteomes" id="UP001623330"/>
    </source>
</evidence>
<dbReference type="PANTHER" id="PTHR11759">
    <property type="entry name" value="40S RIBOSOMAL PROTEIN S14/30S RIBOSOMAL PROTEIN S11"/>
    <property type="match status" value="1"/>
</dbReference>
<keyword evidence="3" id="KW-0687">Ribonucleoprotein</keyword>
<accession>A0ABR4NWP9</accession>
<gene>
    <name evidence="4" type="ORF">RNJ44_05051</name>
</gene>
<evidence type="ECO:0000313" key="4">
    <source>
        <dbReference type="EMBL" id="KAL3233135.1"/>
    </source>
</evidence>
<proteinExistence type="inferred from homology"/>
<sequence>MFKRFVGIRQVNWLGRRFNSTGEFSFASVVNNSRGGNVNGNENEIANISSPRDSGRVKGKPHEVPIKYVLNCVFRKNNTHFTYSAVVEDKNFLENNPELSYNEKFLYYLRLPQKVKFAISTGCLGFRKALRGEYEAAFQTTAKVFQMIKEKGMMNKDIEIVIDDFGKGRSAFMAALNGKEGNEIRKRVTRISDKTALKFGGVRSPRIRRL</sequence>
<organism evidence="4 5">
    <name type="scientific">Nakaseomyces bracarensis</name>
    <dbReference type="NCBI Taxonomy" id="273131"/>
    <lineage>
        <taxon>Eukaryota</taxon>
        <taxon>Fungi</taxon>
        <taxon>Dikarya</taxon>
        <taxon>Ascomycota</taxon>
        <taxon>Saccharomycotina</taxon>
        <taxon>Saccharomycetes</taxon>
        <taxon>Saccharomycetales</taxon>
        <taxon>Saccharomycetaceae</taxon>
        <taxon>Nakaseomyces</taxon>
    </lineage>
</organism>
<evidence type="ECO:0000256" key="2">
    <source>
        <dbReference type="ARBA" id="ARBA00022980"/>
    </source>
</evidence>